<evidence type="ECO:0000313" key="2">
    <source>
        <dbReference type="EMBL" id="MFI6503770.1"/>
    </source>
</evidence>
<dbReference type="RefSeq" id="WP_397089526.1">
    <property type="nucleotide sequence ID" value="NZ_JBITGY010000012.1"/>
</dbReference>
<dbReference type="Gene3D" id="3.40.50.1110">
    <property type="entry name" value="SGNH hydrolase"/>
    <property type="match status" value="1"/>
</dbReference>
<feature type="chain" id="PRO_5045341301" evidence="1">
    <location>
        <begin position="26"/>
        <end position="263"/>
    </location>
</feature>
<dbReference type="InterPro" id="IPR038885">
    <property type="entry name" value="PLB1"/>
</dbReference>
<dbReference type="SUPFAM" id="SSF52266">
    <property type="entry name" value="SGNH hydrolase"/>
    <property type="match status" value="1"/>
</dbReference>
<evidence type="ECO:0000313" key="3">
    <source>
        <dbReference type="Proteomes" id="UP001612741"/>
    </source>
</evidence>
<gene>
    <name evidence="2" type="ORF">ACIBG2_40740</name>
</gene>
<organism evidence="2 3">
    <name type="scientific">Nonomuraea typhae</name>
    <dbReference type="NCBI Taxonomy" id="2603600"/>
    <lineage>
        <taxon>Bacteria</taxon>
        <taxon>Bacillati</taxon>
        <taxon>Actinomycetota</taxon>
        <taxon>Actinomycetes</taxon>
        <taxon>Streptosporangiales</taxon>
        <taxon>Streptosporangiaceae</taxon>
        <taxon>Nonomuraea</taxon>
    </lineage>
</organism>
<name>A0ABW7Z6G3_9ACTN</name>
<dbReference type="Proteomes" id="UP001612741">
    <property type="component" value="Unassembled WGS sequence"/>
</dbReference>
<accession>A0ABW7Z6G3</accession>
<reference evidence="2 3" key="1">
    <citation type="submission" date="2024-10" db="EMBL/GenBank/DDBJ databases">
        <title>The Natural Products Discovery Center: Release of the First 8490 Sequenced Strains for Exploring Actinobacteria Biosynthetic Diversity.</title>
        <authorList>
            <person name="Kalkreuter E."/>
            <person name="Kautsar S.A."/>
            <person name="Yang D."/>
            <person name="Bader C.D."/>
            <person name="Teijaro C.N."/>
            <person name="Fluegel L."/>
            <person name="Davis C.M."/>
            <person name="Simpson J.R."/>
            <person name="Lauterbach L."/>
            <person name="Steele A.D."/>
            <person name="Gui C."/>
            <person name="Meng S."/>
            <person name="Li G."/>
            <person name="Viehrig K."/>
            <person name="Ye F."/>
            <person name="Su P."/>
            <person name="Kiefer A.F."/>
            <person name="Nichols A."/>
            <person name="Cepeda A.J."/>
            <person name="Yan W."/>
            <person name="Fan B."/>
            <person name="Jiang Y."/>
            <person name="Adhikari A."/>
            <person name="Zheng C.-J."/>
            <person name="Schuster L."/>
            <person name="Cowan T.M."/>
            <person name="Smanski M.J."/>
            <person name="Chevrette M.G."/>
            <person name="De Carvalho L.P.S."/>
            <person name="Shen B."/>
        </authorList>
    </citation>
    <scope>NUCLEOTIDE SEQUENCE [LARGE SCALE GENOMIC DNA]</scope>
    <source>
        <strain evidence="2 3">NPDC050545</strain>
    </source>
</reference>
<dbReference type="InterPro" id="IPR036514">
    <property type="entry name" value="SGNH_hydro_sf"/>
</dbReference>
<feature type="signal peptide" evidence="1">
    <location>
        <begin position="1"/>
        <end position="25"/>
    </location>
</feature>
<dbReference type="PANTHER" id="PTHR21325:SF31">
    <property type="entry name" value="GH22081P-RELATED"/>
    <property type="match status" value="1"/>
</dbReference>
<dbReference type="InterPro" id="IPR001087">
    <property type="entry name" value="GDSL"/>
</dbReference>
<comment type="caution">
    <text evidence="2">The sequence shown here is derived from an EMBL/GenBank/DDBJ whole genome shotgun (WGS) entry which is preliminary data.</text>
</comment>
<protein>
    <submittedName>
        <fullName evidence="2">SGNH/GDSL hydrolase family protein</fullName>
    </submittedName>
</protein>
<keyword evidence="3" id="KW-1185">Reference proteome</keyword>
<dbReference type="Pfam" id="PF00657">
    <property type="entry name" value="Lipase_GDSL"/>
    <property type="match status" value="1"/>
</dbReference>
<sequence length="263" mass="28494">MITPLAAAAVLVAGSVTVPVPQVMAALGDSITSGFNACGWYVSCPSRSWAVGDEAGIRSHFTRLGMRSGNLNFAEPGATSADLRRQAGRAVKAGADYVTILMGANDVCAGTEKTMTPVEVFGRRIEQALGELKEGLPQARVFVATIPDLRRLWQAGKDSAIARTFWTVGRICRPMLAAPGSKARKDAQRRARVRERVIDYNQELERACAGYGPNCRSDGGAVFSFPYTLDHISKWDFFHPNAAGQRAVAEQTFKHGFDWAPVF</sequence>
<evidence type="ECO:0000256" key="1">
    <source>
        <dbReference type="SAM" id="SignalP"/>
    </source>
</evidence>
<keyword evidence="2" id="KW-0378">Hydrolase</keyword>
<dbReference type="GO" id="GO:0016787">
    <property type="term" value="F:hydrolase activity"/>
    <property type="evidence" value="ECO:0007669"/>
    <property type="project" value="UniProtKB-KW"/>
</dbReference>
<dbReference type="PANTHER" id="PTHR21325">
    <property type="entry name" value="PHOSPHOLIPASE B, PLB1"/>
    <property type="match status" value="1"/>
</dbReference>
<proteinExistence type="predicted"/>
<dbReference type="EMBL" id="JBITGY010000012">
    <property type="protein sequence ID" value="MFI6503770.1"/>
    <property type="molecule type" value="Genomic_DNA"/>
</dbReference>
<keyword evidence="1" id="KW-0732">Signal</keyword>